<gene>
    <name evidence="2" type="ORF">BJX68DRAFT_243554</name>
</gene>
<organism evidence="2 3">
    <name type="scientific">Aspergillus pseudodeflectus</name>
    <dbReference type="NCBI Taxonomy" id="176178"/>
    <lineage>
        <taxon>Eukaryota</taxon>
        <taxon>Fungi</taxon>
        <taxon>Dikarya</taxon>
        <taxon>Ascomycota</taxon>
        <taxon>Pezizomycotina</taxon>
        <taxon>Eurotiomycetes</taxon>
        <taxon>Eurotiomycetidae</taxon>
        <taxon>Eurotiales</taxon>
        <taxon>Aspergillaceae</taxon>
        <taxon>Aspergillus</taxon>
        <taxon>Aspergillus subgen. Nidulantes</taxon>
    </lineage>
</organism>
<dbReference type="GeneID" id="98156328"/>
<keyword evidence="3" id="KW-1185">Reference proteome</keyword>
<evidence type="ECO:0000256" key="1">
    <source>
        <dbReference type="SAM" id="SignalP"/>
    </source>
</evidence>
<evidence type="ECO:0000313" key="2">
    <source>
        <dbReference type="EMBL" id="KAL2844037.1"/>
    </source>
</evidence>
<keyword evidence="1" id="KW-0732">Signal</keyword>
<proteinExistence type="predicted"/>
<name>A0ABR4JW54_9EURO</name>
<feature type="chain" id="PRO_5045359869" evidence="1">
    <location>
        <begin position="19"/>
        <end position="212"/>
    </location>
</feature>
<protein>
    <submittedName>
        <fullName evidence="2">Uncharacterized protein</fullName>
    </submittedName>
</protein>
<dbReference type="Proteomes" id="UP001610444">
    <property type="component" value="Unassembled WGS sequence"/>
</dbReference>
<reference evidence="2 3" key="1">
    <citation type="submission" date="2024-07" db="EMBL/GenBank/DDBJ databases">
        <title>Section-level genome sequencing and comparative genomics of Aspergillus sections Usti and Cavernicolus.</title>
        <authorList>
            <consortium name="Lawrence Berkeley National Laboratory"/>
            <person name="Nybo J.L."/>
            <person name="Vesth T.C."/>
            <person name="Theobald S."/>
            <person name="Frisvad J.C."/>
            <person name="Larsen T.O."/>
            <person name="Kjaerboelling I."/>
            <person name="Rothschild-Mancinelli K."/>
            <person name="Lyhne E.K."/>
            <person name="Kogle M.E."/>
            <person name="Barry K."/>
            <person name="Clum A."/>
            <person name="Na H."/>
            <person name="Ledsgaard L."/>
            <person name="Lin J."/>
            <person name="Lipzen A."/>
            <person name="Kuo A."/>
            <person name="Riley R."/>
            <person name="Mondo S."/>
            <person name="LaButti K."/>
            <person name="Haridas S."/>
            <person name="Pangalinan J."/>
            <person name="Salamov A.A."/>
            <person name="Simmons B.A."/>
            <person name="Magnuson J.K."/>
            <person name="Chen J."/>
            <person name="Drula E."/>
            <person name="Henrissat B."/>
            <person name="Wiebenga A."/>
            <person name="Lubbers R.J."/>
            <person name="Gomes A.C."/>
            <person name="Macurrencykelacurrency M.R."/>
            <person name="Stajich J."/>
            <person name="Grigoriev I.V."/>
            <person name="Mortensen U.H."/>
            <person name="De vries R.P."/>
            <person name="Baker S.E."/>
            <person name="Andersen M.R."/>
        </authorList>
    </citation>
    <scope>NUCLEOTIDE SEQUENCE [LARGE SCALE GENOMIC DNA]</scope>
    <source>
        <strain evidence="2 3">CBS 756.74</strain>
    </source>
</reference>
<evidence type="ECO:0000313" key="3">
    <source>
        <dbReference type="Proteomes" id="UP001610444"/>
    </source>
</evidence>
<feature type="signal peptide" evidence="1">
    <location>
        <begin position="1"/>
        <end position="18"/>
    </location>
</feature>
<comment type="caution">
    <text evidence="2">The sequence shown here is derived from an EMBL/GenBank/DDBJ whole genome shotgun (WGS) entry which is preliminary data.</text>
</comment>
<dbReference type="RefSeq" id="XP_070895943.1">
    <property type="nucleotide sequence ID" value="XM_071041164.1"/>
</dbReference>
<dbReference type="EMBL" id="JBFXLR010000043">
    <property type="protein sequence ID" value="KAL2844037.1"/>
    <property type="molecule type" value="Genomic_DNA"/>
</dbReference>
<accession>A0ABR4JW54</accession>
<sequence length="212" mass="22876">MMWSALLLALLLAGTSHGEAVFAHSLVADNQVTTTINEPSYTDTATIPILPRAECTPPANSDPNVPAPNCDGAPARYHLFVFSHDRGSGAFSSEWRGRNCHGTGTCRACGVTPDWRQKTTVEGHVTNPAFPESLQGIEVFGDTCAYTADINVTKGTRSVGTLSCKRWKDAICIKGPDTVSACGEGKYAAYMLVCEWPDDYYQHMGDEIAPFP</sequence>